<sequence>MSGRKKAAEKRSPEKRNPEQRSPEKRKAEAAAATVTVCRGCCCGRPEKNPGTDHRAQLTTLRERLGAHRVRVSDCLDVCEQSNVIVVSPAPAARADGARPVWLGLIHDADAVADIADWIQAGGPGLAEPPAILDLYRFAPSRRIRAESGIEA</sequence>
<dbReference type="AlphaFoldDB" id="A0A941E5X9"/>
<protein>
    <recommendedName>
        <fullName evidence="4">(2Fe-2S) ferredoxin domain-containing protein</fullName>
    </recommendedName>
</protein>
<feature type="region of interest" description="Disordered" evidence="1">
    <location>
        <begin position="1"/>
        <end position="29"/>
    </location>
</feature>
<evidence type="ECO:0000313" key="3">
    <source>
        <dbReference type="Proteomes" id="UP000676325"/>
    </source>
</evidence>
<proteinExistence type="predicted"/>
<dbReference type="Proteomes" id="UP000676325">
    <property type="component" value="Unassembled WGS sequence"/>
</dbReference>
<dbReference type="EMBL" id="JAGSOH010000003">
    <property type="protein sequence ID" value="MBR7825032.1"/>
    <property type="molecule type" value="Genomic_DNA"/>
</dbReference>
<accession>A0A941E5X9</accession>
<keyword evidence="3" id="KW-1185">Reference proteome</keyword>
<feature type="compositionally biased region" description="Basic and acidic residues" evidence="1">
    <location>
        <begin position="9"/>
        <end position="29"/>
    </location>
</feature>
<dbReference type="RefSeq" id="WP_212516194.1">
    <property type="nucleotide sequence ID" value="NZ_JAGSOH010000003.1"/>
</dbReference>
<reference evidence="2" key="1">
    <citation type="submission" date="2021-04" db="EMBL/GenBank/DDBJ databases">
        <title>Genome based classification of Actinospica acidithermotolerans sp. nov., an actinobacterium isolated from an Indonesian hot spring.</title>
        <authorList>
            <person name="Kusuma A.B."/>
            <person name="Putra K.E."/>
            <person name="Nafisah S."/>
            <person name="Loh J."/>
            <person name="Nouioui I."/>
            <person name="Goodfellow M."/>
        </authorList>
    </citation>
    <scope>NUCLEOTIDE SEQUENCE</scope>
    <source>
        <strain evidence="2">MGRD01-02</strain>
    </source>
</reference>
<gene>
    <name evidence="2" type="ORF">KDK95_01850</name>
</gene>
<organism evidence="2 3">
    <name type="scientific">Actinospica acidithermotolerans</name>
    <dbReference type="NCBI Taxonomy" id="2828514"/>
    <lineage>
        <taxon>Bacteria</taxon>
        <taxon>Bacillati</taxon>
        <taxon>Actinomycetota</taxon>
        <taxon>Actinomycetes</taxon>
        <taxon>Catenulisporales</taxon>
        <taxon>Actinospicaceae</taxon>
        <taxon>Actinospica</taxon>
    </lineage>
</organism>
<name>A0A941E5X9_9ACTN</name>
<comment type="caution">
    <text evidence="2">The sequence shown here is derived from an EMBL/GenBank/DDBJ whole genome shotgun (WGS) entry which is preliminary data.</text>
</comment>
<evidence type="ECO:0008006" key="4">
    <source>
        <dbReference type="Google" id="ProtNLM"/>
    </source>
</evidence>
<evidence type="ECO:0000256" key="1">
    <source>
        <dbReference type="SAM" id="MobiDB-lite"/>
    </source>
</evidence>
<evidence type="ECO:0000313" key="2">
    <source>
        <dbReference type="EMBL" id="MBR7825032.1"/>
    </source>
</evidence>